<comment type="caution">
    <text evidence="1">The sequence shown here is derived from an EMBL/GenBank/DDBJ whole genome shotgun (WGS) entry which is preliminary data.</text>
</comment>
<dbReference type="InterPro" id="IPR058532">
    <property type="entry name" value="YjbR/MT2646/Rv2570-like"/>
</dbReference>
<proteinExistence type="predicted"/>
<evidence type="ECO:0000313" key="1">
    <source>
        <dbReference type="EMBL" id="GEP10228.1"/>
    </source>
</evidence>
<evidence type="ECO:0000313" key="2">
    <source>
        <dbReference type="Proteomes" id="UP000321750"/>
    </source>
</evidence>
<gene>
    <name evidence="1" type="ORF">MGN01_20730</name>
</gene>
<protein>
    <submittedName>
        <fullName evidence="1">Phosphoribosylglycinamide formyltransferase</fullName>
    </submittedName>
</protein>
<dbReference type="Proteomes" id="UP000321750">
    <property type="component" value="Unassembled WGS sequence"/>
</dbReference>
<organism evidence="1 2">
    <name type="scientific">Methylobacterium gnaphalii</name>
    <dbReference type="NCBI Taxonomy" id="1010610"/>
    <lineage>
        <taxon>Bacteria</taxon>
        <taxon>Pseudomonadati</taxon>
        <taxon>Pseudomonadota</taxon>
        <taxon>Alphaproteobacteria</taxon>
        <taxon>Hyphomicrobiales</taxon>
        <taxon>Methylobacteriaceae</taxon>
        <taxon>Methylobacterium</taxon>
    </lineage>
</organism>
<keyword evidence="2" id="KW-1185">Reference proteome</keyword>
<reference evidence="1 2" key="1">
    <citation type="submission" date="2019-07" db="EMBL/GenBank/DDBJ databases">
        <title>Whole genome shotgun sequence of Methylobacterium gnaphalii NBRC 107716.</title>
        <authorList>
            <person name="Hosoyama A."/>
            <person name="Uohara A."/>
            <person name="Ohji S."/>
            <person name="Ichikawa N."/>
        </authorList>
    </citation>
    <scope>NUCLEOTIDE SEQUENCE [LARGE SCALE GENOMIC DNA]</scope>
    <source>
        <strain evidence="1 2">NBRC 107716</strain>
    </source>
</reference>
<dbReference type="GO" id="GO:0016740">
    <property type="term" value="F:transferase activity"/>
    <property type="evidence" value="ECO:0007669"/>
    <property type="project" value="UniProtKB-KW"/>
</dbReference>
<accession>A0A512JJT6</accession>
<dbReference type="Pfam" id="PF04237">
    <property type="entry name" value="YjbR"/>
    <property type="match status" value="1"/>
</dbReference>
<dbReference type="InterPro" id="IPR038056">
    <property type="entry name" value="YjbR-like_sf"/>
</dbReference>
<sequence>MEGKPAMSDEVERLRRICLALPEASEKQAFGGPTFRVGDRIFAMPRKGDGRPSVWMKAPPHAQEILIGADPARFFAPPYVGPKGWVGMRLDDGVDWAEVEALVTRSYRLIAPKRLAAKVPQASGAS</sequence>
<keyword evidence="1" id="KW-0808">Transferase</keyword>
<dbReference type="Gene3D" id="3.90.1150.30">
    <property type="match status" value="1"/>
</dbReference>
<dbReference type="EMBL" id="BJZV01000009">
    <property type="protein sequence ID" value="GEP10228.1"/>
    <property type="molecule type" value="Genomic_DNA"/>
</dbReference>
<name>A0A512JJT6_9HYPH</name>
<dbReference type="SUPFAM" id="SSF142906">
    <property type="entry name" value="YjbR-like"/>
    <property type="match status" value="1"/>
</dbReference>
<dbReference type="AlphaFoldDB" id="A0A512JJT6"/>